<evidence type="ECO:0000313" key="21">
    <source>
        <dbReference type="EMBL" id="SEO08321.1"/>
    </source>
</evidence>
<keyword evidence="15" id="KW-0902">Two-component regulatory system</keyword>
<keyword evidence="22" id="KW-1185">Reference proteome</keyword>
<evidence type="ECO:0000256" key="10">
    <source>
        <dbReference type="ARBA" id="ARBA00022723"/>
    </source>
</evidence>
<gene>
    <name evidence="21" type="ORF">SAMN05192574_105239</name>
</gene>
<dbReference type="CDD" id="cd16917">
    <property type="entry name" value="HATPase_UhpB-NarQ-NarX-like"/>
    <property type="match status" value="1"/>
</dbReference>
<dbReference type="Gene3D" id="1.20.5.1930">
    <property type="match status" value="1"/>
</dbReference>
<dbReference type="AlphaFoldDB" id="A0A1H8LT73"/>
<evidence type="ECO:0000313" key="22">
    <source>
        <dbReference type="Proteomes" id="UP000198942"/>
    </source>
</evidence>
<dbReference type="GO" id="GO:0051539">
    <property type="term" value="F:4 iron, 4 sulfur cluster binding"/>
    <property type="evidence" value="ECO:0007669"/>
    <property type="project" value="UniProtKB-KW"/>
</dbReference>
<evidence type="ECO:0000256" key="5">
    <source>
        <dbReference type="ARBA" id="ARBA00017322"/>
    </source>
</evidence>
<dbReference type="GO" id="GO:0000155">
    <property type="term" value="F:phosphorelay sensor kinase activity"/>
    <property type="evidence" value="ECO:0007669"/>
    <property type="project" value="InterPro"/>
</dbReference>
<evidence type="ECO:0000256" key="19">
    <source>
        <dbReference type="SAM" id="Phobius"/>
    </source>
</evidence>
<evidence type="ECO:0000256" key="7">
    <source>
        <dbReference type="ARBA" id="ARBA00022490"/>
    </source>
</evidence>
<dbReference type="SUPFAM" id="SSF55874">
    <property type="entry name" value="ATPase domain of HSP90 chaperone/DNA topoisomerase II/histidine kinase"/>
    <property type="match status" value="1"/>
</dbReference>
<keyword evidence="11" id="KW-0547">Nucleotide-binding</keyword>
<keyword evidence="13" id="KW-0067">ATP-binding</keyword>
<dbReference type="RefSeq" id="WP_091212089.1">
    <property type="nucleotide sequence ID" value="NZ_FOCL01000005.1"/>
</dbReference>
<evidence type="ECO:0000256" key="14">
    <source>
        <dbReference type="ARBA" id="ARBA00023004"/>
    </source>
</evidence>
<keyword evidence="7" id="KW-0963">Cytoplasm</keyword>
<evidence type="ECO:0000256" key="4">
    <source>
        <dbReference type="ARBA" id="ARBA00012438"/>
    </source>
</evidence>
<keyword evidence="10" id="KW-0479">Metal-binding</keyword>
<sequence length="259" mass="29243">MEKPGISFLILLTTVIFLIAPAFLVVYVIVYSRKKKKLQDEKAEMQLVYEAELLNSQLAMQEQTMQTIGADLHDHIGQLLSLTSLTLGSIEIRDDHRSAEKVNSAIEITSKCIAELRHLGKLIQGQQITEEGLYSALQQEIAWLEKTDRFRIRLSFDEVLNSVTSEEKNLIIYRLIQELVNNIVKHAAAKEIEISLTYNEGRLHLSVSDDGKGFDPEKPGKKGMGMFNIHKRIRLLNGQVKINSSPDEGTKVSITIPYP</sequence>
<comment type="cofactor">
    <cofactor evidence="2">
        <name>[4Fe-4S] cluster</name>
        <dbReference type="ChEBI" id="CHEBI:49883"/>
    </cofactor>
</comment>
<evidence type="ECO:0000256" key="3">
    <source>
        <dbReference type="ARBA" id="ARBA00004496"/>
    </source>
</evidence>
<dbReference type="InterPro" id="IPR005467">
    <property type="entry name" value="His_kinase_dom"/>
</dbReference>
<comment type="subcellular location">
    <subcellularLocation>
        <location evidence="3">Cytoplasm</location>
    </subcellularLocation>
</comment>
<feature type="domain" description="Histidine kinase" evidence="20">
    <location>
        <begin position="67"/>
        <end position="259"/>
    </location>
</feature>
<feature type="transmembrane region" description="Helical" evidence="19">
    <location>
        <begin position="6"/>
        <end position="30"/>
    </location>
</feature>
<evidence type="ECO:0000256" key="1">
    <source>
        <dbReference type="ARBA" id="ARBA00000085"/>
    </source>
</evidence>
<comment type="catalytic activity">
    <reaction evidence="1">
        <text>ATP + protein L-histidine = ADP + protein N-phospho-L-histidine.</text>
        <dbReference type="EC" id="2.7.13.3"/>
    </reaction>
</comment>
<evidence type="ECO:0000256" key="12">
    <source>
        <dbReference type="ARBA" id="ARBA00022777"/>
    </source>
</evidence>
<keyword evidence="19" id="KW-1133">Transmembrane helix</keyword>
<evidence type="ECO:0000256" key="17">
    <source>
        <dbReference type="ARBA" id="ARBA00024827"/>
    </source>
</evidence>
<keyword evidence="14" id="KW-0408">Iron</keyword>
<dbReference type="PRINTS" id="PR00344">
    <property type="entry name" value="BCTRLSENSOR"/>
</dbReference>
<keyword evidence="9" id="KW-0808">Transferase</keyword>
<comment type="function">
    <text evidence="17">Member of the two-component regulatory system NreB/NreC involved in the control of dissimilatory nitrate/nitrite reduction in response to oxygen. NreB functions as a direct oxygen sensor histidine kinase which is autophosphorylated, in the absence of oxygen, probably at the conserved histidine residue, and transfers its phosphate group probably to a conserved aspartate residue of NreC. NreB/NreC activates the expression of the nitrate (narGHJI) and nitrite (nir) reductase operons, as well as the putative nitrate transporter gene narT.</text>
</comment>
<evidence type="ECO:0000256" key="2">
    <source>
        <dbReference type="ARBA" id="ARBA00001966"/>
    </source>
</evidence>
<dbReference type="OrthoDB" id="5401121at2"/>
<dbReference type="PROSITE" id="PS50109">
    <property type="entry name" value="HIS_KIN"/>
    <property type="match status" value="1"/>
</dbReference>
<keyword evidence="6" id="KW-0004">4Fe-4S</keyword>
<proteinExistence type="predicted"/>
<keyword evidence="16" id="KW-0411">Iron-sulfur</keyword>
<dbReference type="GO" id="GO:0005737">
    <property type="term" value="C:cytoplasm"/>
    <property type="evidence" value="ECO:0007669"/>
    <property type="project" value="UniProtKB-SubCell"/>
</dbReference>
<keyword evidence="19" id="KW-0472">Membrane</keyword>
<name>A0A1H8LT73_9SPHI</name>
<evidence type="ECO:0000256" key="18">
    <source>
        <dbReference type="ARBA" id="ARBA00030800"/>
    </source>
</evidence>
<dbReference type="EC" id="2.7.13.3" evidence="4"/>
<dbReference type="PANTHER" id="PTHR24421:SF10">
    <property type="entry name" value="NITRATE_NITRITE SENSOR PROTEIN NARQ"/>
    <property type="match status" value="1"/>
</dbReference>
<dbReference type="GO" id="GO:0046983">
    <property type="term" value="F:protein dimerization activity"/>
    <property type="evidence" value="ECO:0007669"/>
    <property type="project" value="InterPro"/>
</dbReference>
<evidence type="ECO:0000256" key="6">
    <source>
        <dbReference type="ARBA" id="ARBA00022485"/>
    </source>
</evidence>
<dbReference type="PANTHER" id="PTHR24421">
    <property type="entry name" value="NITRATE/NITRITE SENSOR PROTEIN NARX-RELATED"/>
    <property type="match status" value="1"/>
</dbReference>
<accession>A0A1H8LT73</accession>
<reference evidence="22" key="1">
    <citation type="submission" date="2016-10" db="EMBL/GenBank/DDBJ databases">
        <authorList>
            <person name="Varghese N."/>
            <person name="Submissions S."/>
        </authorList>
    </citation>
    <scope>NUCLEOTIDE SEQUENCE [LARGE SCALE GENOMIC DNA]</scope>
    <source>
        <strain evidence="22">Gh-48</strain>
    </source>
</reference>
<protein>
    <recommendedName>
        <fullName evidence="5">Oxygen sensor histidine kinase NreB</fullName>
        <ecNumber evidence="4">2.7.13.3</ecNumber>
    </recommendedName>
    <alternativeName>
        <fullName evidence="18">Nitrogen regulation protein B</fullName>
    </alternativeName>
</protein>
<dbReference type="Pfam" id="PF07730">
    <property type="entry name" value="HisKA_3"/>
    <property type="match status" value="1"/>
</dbReference>
<evidence type="ECO:0000256" key="11">
    <source>
        <dbReference type="ARBA" id="ARBA00022741"/>
    </source>
</evidence>
<dbReference type="GO" id="GO:0016020">
    <property type="term" value="C:membrane"/>
    <property type="evidence" value="ECO:0007669"/>
    <property type="project" value="InterPro"/>
</dbReference>
<dbReference type="Pfam" id="PF02518">
    <property type="entry name" value="HATPase_c"/>
    <property type="match status" value="1"/>
</dbReference>
<evidence type="ECO:0000256" key="9">
    <source>
        <dbReference type="ARBA" id="ARBA00022679"/>
    </source>
</evidence>
<keyword evidence="8" id="KW-0597">Phosphoprotein</keyword>
<dbReference type="InterPro" id="IPR003594">
    <property type="entry name" value="HATPase_dom"/>
</dbReference>
<dbReference type="InterPro" id="IPR050482">
    <property type="entry name" value="Sensor_HK_TwoCompSys"/>
</dbReference>
<evidence type="ECO:0000259" key="20">
    <source>
        <dbReference type="PROSITE" id="PS50109"/>
    </source>
</evidence>
<dbReference type="InterPro" id="IPR004358">
    <property type="entry name" value="Sig_transdc_His_kin-like_C"/>
</dbReference>
<dbReference type="InterPro" id="IPR036890">
    <property type="entry name" value="HATPase_C_sf"/>
</dbReference>
<dbReference type="InterPro" id="IPR011712">
    <property type="entry name" value="Sig_transdc_His_kin_sub3_dim/P"/>
</dbReference>
<evidence type="ECO:0000256" key="16">
    <source>
        <dbReference type="ARBA" id="ARBA00023014"/>
    </source>
</evidence>
<keyword evidence="12 21" id="KW-0418">Kinase</keyword>
<dbReference type="EMBL" id="FOCL01000005">
    <property type="protein sequence ID" value="SEO08321.1"/>
    <property type="molecule type" value="Genomic_DNA"/>
</dbReference>
<dbReference type="Gene3D" id="3.30.565.10">
    <property type="entry name" value="Histidine kinase-like ATPase, C-terminal domain"/>
    <property type="match status" value="1"/>
</dbReference>
<organism evidence="21 22">
    <name type="scientific">Mucilaginibacter gossypiicola</name>
    <dbReference type="NCBI Taxonomy" id="551995"/>
    <lineage>
        <taxon>Bacteria</taxon>
        <taxon>Pseudomonadati</taxon>
        <taxon>Bacteroidota</taxon>
        <taxon>Sphingobacteriia</taxon>
        <taxon>Sphingobacteriales</taxon>
        <taxon>Sphingobacteriaceae</taxon>
        <taxon>Mucilaginibacter</taxon>
    </lineage>
</organism>
<dbReference type="GO" id="GO:0046872">
    <property type="term" value="F:metal ion binding"/>
    <property type="evidence" value="ECO:0007669"/>
    <property type="project" value="UniProtKB-KW"/>
</dbReference>
<evidence type="ECO:0000256" key="8">
    <source>
        <dbReference type="ARBA" id="ARBA00022553"/>
    </source>
</evidence>
<keyword evidence="19" id="KW-0812">Transmembrane</keyword>
<dbReference type="Proteomes" id="UP000198942">
    <property type="component" value="Unassembled WGS sequence"/>
</dbReference>
<evidence type="ECO:0000256" key="15">
    <source>
        <dbReference type="ARBA" id="ARBA00023012"/>
    </source>
</evidence>
<evidence type="ECO:0000256" key="13">
    <source>
        <dbReference type="ARBA" id="ARBA00022840"/>
    </source>
</evidence>
<dbReference type="GO" id="GO:0005524">
    <property type="term" value="F:ATP binding"/>
    <property type="evidence" value="ECO:0007669"/>
    <property type="project" value="UniProtKB-KW"/>
</dbReference>
<dbReference type="SMART" id="SM00387">
    <property type="entry name" value="HATPase_c"/>
    <property type="match status" value="1"/>
</dbReference>
<dbReference type="STRING" id="551995.SAMN05192574_105239"/>